<keyword evidence="5" id="KW-1185">Reference proteome</keyword>
<dbReference type="InterPro" id="IPR001296">
    <property type="entry name" value="Glyco_trans_1"/>
</dbReference>
<dbReference type="SUPFAM" id="SSF53756">
    <property type="entry name" value="UDP-Glycosyltransferase/glycogen phosphorylase"/>
    <property type="match status" value="1"/>
</dbReference>
<dbReference type="Gene3D" id="3.40.50.2000">
    <property type="entry name" value="Glycogen Phosphorylase B"/>
    <property type="match status" value="2"/>
</dbReference>
<keyword evidence="1" id="KW-0328">Glycosyltransferase</keyword>
<feature type="domain" description="Glycosyl transferase family 1" evidence="2">
    <location>
        <begin position="189"/>
        <end position="355"/>
    </location>
</feature>
<comment type="caution">
    <text evidence="4">The sequence shown here is derived from an EMBL/GenBank/DDBJ whole genome shotgun (WGS) entry which is preliminary data.</text>
</comment>
<evidence type="ECO:0000256" key="1">
    <source>
        <dbReference type="ARBA" id="ARBA00022676"/>
    </source>
</evidence>
<protein>
    <recommendedName>
        <fullName evidence="6">Glycosyltransferase</fullName>
    </recommendedName>
</protein>
<feature type="domain" description="Glycosyltransferase subfamily 4-like N-terminal" evidence="3">
    <location>
        <begin position="2"/>
        <end position="174"/>
    </location>
</feature>
<dbReference type="EMBL" id="JAEAOA010000085">
    <property type="protein sequence ID" value="KAK3605163.1"/>
    <property type="molecule type" value="Genomic_DNA"/>
</dbReference>
<dbReference type="PANTHER" id="PTHR45947">
    <property type="entry name" value="SULFOQUINOVOSYL TRANSFERASE SQD2"/>
    <property type="match status" value="1"/>
</dbReference>
<dbReference type="Proteomes" id="UP001195483">
    <property type="component" value="Unassembled WGS sequence"/>
</dbReference>
<evidence type="ECO:0008006" key="6">
    <source>
        <dbReference type="Google" id="ProtNLM"/>
    </source>
</evidence>
<evidence type="ECO:0000259" key="2">
    <source>
        <dbReference type="Pfam" id="PF00534"/>
    </source>
</evidence>
<evidence type="ECO:0000313" key="5">
    <source>
        <dbReference type="Proteomes" id="UP001195483"/>
    </source>
</evidence>
<evidence type="ECO:0000259" key="3">
    <source>
        <dbReference type="Pfam" id="PF13439"/>
    </source>
</evidence>
<dbReference type="GO" id="GO:0016757">
    <property type="term" value="F:glycosyltransferase activity"/>
    <property type="evidence" value="ECO:0007669"/>
    <property type="project" value="UniProtKB-KW"/>
</dbReference>
<dbReference type="InterPro" id="IPR050194">
    <property type="entry name" value="Glycosyltransferase_grp1"/>
</dbReference>
<dbReference type="Pfam" id="PF13439">
    <property type="entry name" value="Glyco_transf_4"/>
    <property type="match status" value="1"/>
</dbReference>
<organism evidence="4 5">
    <name type="scientific">Potamilus streckersoni</name>
    <dbReference type="NCBI Taxonomy" id="2493646"/>
    <lineage>
        <taxon>Eukaryota</taxon>
        <taxon>Metazoa</taxon>
        <taxon>Spiralia</taxon>
        <taxon>Lophotrochozoa</taxon>
        <taxon>Mollusca</taxon>
        <taxon>Bivalvia</taxon>
        <taxon>Autobranchia</taxon>
        <taxon>Heteroconchia</taxon>
        <taxon>Palaeoheterodonta</taxon>
        <taxon>Unionida</taxon>
        <taxon>Unionoidea</taxon>
        <taxon>Unionidae</taxon>
        <taxon>Ambleminae</taxon>
        <taxon>Lampsilini</taxon>
        <taxon>Potamilus</taxon>
    </lineage>
</organism>
<sequence length="385" mass="44060">MINGVTRATDILASELKSRGHNVIFFVSSYSKLKKLEYFKGFKTYRFFKAVVLPKTGSKIRLAFSTYSRVRRLLMYNKIDIVHCVYPSQLNIVALNVATELGLVKIVHSHHQPENWLKPVGLDTKFFIKINYNILTWIYRKADVVLCPSVFSEEAILKYDPKLNTAVISNGIEIKKFRPMVPDPNFFTTYNIPHSLNILLSVARFAVEKNQILLIRAMKQVVKELPDVFLIFIGTGPTKDVMLKEIEDNGLTNHIRLIDKCPDEDLIHAYNACTLFVHPSLIEMEGLSTLEAMSCRKPILIANSKESATPLFVQEAEGKNGMLFDPDSEKDLVDKIILMLKDNDKLNQMGETGYELIHSKYNISEVVNKIELLYKKIRTQKHHLV</sequence>
<gene>
    <name evidence="4" type="ORF">CHS0354_000833</name>
</gene>
<name>A0AAE0T828_9BIVA</name>
<dbReference type="PANTHER" id="PTHR45947:SF3">
    <property type="entry name" value="SULFOQUINOVOSYL TRANSFERASE SQD2"/>
    <property type="match status" value="1"/>
</dbReference>
<keyword evidence="1" id="KW-0808">Transferase</keyword>
<dbReference type="AlphaFoldDB" id="A0AAE0T828"/>
<dbReference type="InterPro" id="IPR028098">
    <property type="entry name" value="Glyco_trans_4-like_N"/>
</dbReference>
<proteinExistence type="predicted"/>
<reference evidence="4" key="2">
    <citation type="journal article" date="2021" name="Genome Biol. Evol.">
        <title>Developing a high-quality reference genome for a parasitic bivalve with doubly uniparental inheritance (Bivalvia: Unionida).</title>
        <authorList>
            <person name="Smith C.H."/>
        </authorList>
    </citation>
    <scope>NUCLEOTIDE SEQUENCE</scope>
    <source>
        <strain evidence="4">CHS0354</strain>
        <tissue evidence="4">Mantle</tissue>
    </source>
</reference>
<dbReference type="Pfam" id="PF00534">
    <property type="entry name" value="Glycos_transf_1"/>
    <property type="match status" value="1"/>
</dbReference>
<accession>A0AAE0T828</accession>
<reference evidence="4" key="1">
    <citation type="journal article" date="2021" name="Genome Biol. Evol.">
        <title>A High-Quality Reference Genome for a Parasitic Bivalve with Doubly Uniparental Inheritance (Bivalvia: Unionida).</title>
        <authorList>
            <person name="Smith C.H."/>
        </authorList>
    </citation>
    <scope>NUCLEOTIDE SEQUENCE</scope>
    <source>
        <strain evidence="4">CHS0354</strain>
    </source>
</reference>
<reference evidence="4" key="3">
    <citation type="submission" date="2023-05" db="EMBL/GenBank/DDBJ databases">
        <authorList>
            <person name="Smith C.H."/>
        </authorList>
    </citation>
    <scope>NUCLEOTIDE SEQUENCE</scope>
    <source>
        <strain evidence="4">CHS0354</strain>
        <tissue evidence="4">Mantle</tissue>
    </source>
</reference>
<evidence type="ECO:0000313" key="4">
    <source>
        <dbReference type="EMBL" id="KAK3605163.1"/>
    </source>
</evidence>